<dbReference type="AlphaFoldDB" id="A0A3E5E4U2"/>
<reference evidence="3 4" key="1">
    <citation type="submission" date="2018-08" db="EMBL/GenBank/DDBJ databases">
        <title>A genome reference for cultivated species of the human gut microbiota.</title>
        <authorList>
            <person name="Zou Y."/>
            <person name="Xue W."/>
            <person name="Luo G."/>
        </authorList>
    </citation>
    <scope>NUCLEOTIDE SEQUENCE [LARGE SCALE GENOMIC DNA]</scope>
    <source>
        <strain evidence="3 4">AF24-12</strain>
    </source>
</reference>
<dbReference type="Proteomes" id="UP000283872">
    <property type="component" value="Unassembled WGS sequence"/>
</dbReference>
<evidence type="ECO:0000313" key="4">
    <source>
        <dbReference type="Proteomes" id="UP000283872"/>
    </source>
</evidence>
<organism evidence="3 4">
    <name type="scientific">Segatella copri</name>
    <dbReference type="NCBI Taxonomy" id="165179"/>
    <lineage>
        <taxon>Bacteria</taxon>
        <taxon>Pseudomonadati</taxon>
        <taxon>Bacteroidota</taxon>
        <taxon>Bacteroidia</taxon>
        <taxon>Bacteroidales</taxon>
        <taxon>Prevotellaceae</taxon>
        <taxon>Segatella</taxon>
    </lineage>
</organism>
<proteinExistence type="predicted"/>
<protein>
    <submittedName>
        <fullName evidence="3">Uncharacterized protein</fullName>
    </submittedName>
</protein>
<comment type="caution">
    <text evidence="3">The sequence shown here is derived from an EMBL/GenBank/DDBJ whole genome shotgun (WGS) entry which is preliminary data.</text>
</comment>
<accession>A0A3E5E4U2</accession>
<dbReference type="EMBL" id="JAPDVK010000001">
    <property type="protein sequence ID" value="MCW4127097.1"/>
    <property type="molecule type" value="Genomic_DNA"/>
</dbReference>
<dbReference type="EMBL" id="QRVA01000019">
    <property type="protein sequence ID" value="RGS15226.1"/>
    <property type="molecule type" value="Genomic_DNA"/>
</dbReference>
<evidence type="ECO:0000313" key="1">
    <source>
        <dbReference type="EMBL" id="MCW4092758.1"/>
    </source>
</evidence>
<dbReference type="RefSeq" id="WP_117586812.1">
    <property type="nucleotide sequence ID" value="NZ_JAPDUQ010000001.1"/>
</dbReference>
<name>A0A3E5E4U2_9BACT</name>
<evidence type="ECO:0000313" key="3">
    <source>
        <dbReference type="EMBL" id="RGS15226.1"/>
    </source>
</evidence>
<dbReference type="Proteomes" id="UP001209344">
    <property type="component" value="Unassembled WGS sequence"/>
</dbReference>
<dbReference type="EMBL" id="JAPDUS010000005">
    <property type="protein sequence ID" value="MCW4092758.1"/>
    <property type="molecule type" value="Genomic_DNA"/>
</dbReference>
<sequence length="247" mass="27909">MKSQIVRKILFLILLVILYNVQVFGQGASSSNPIEYTAIGEGEALLSKQIKQQQHCLDTLFVLQGGIVYSQTKMKNWEQKYNSYLKTAQGFASSIKAATTLYAEGMQTLSALWEIKTACKLNPQGIASSISMNNLYAETAVELVKTYRLLKKVVAGEGEGHMLNGAERTKILWQLNSEIEQLNKKFRALALSISLYSFEDVWNRAIAGKIQKSNKTLAEEARKRQSRAMKIVAKFYKERQDSKPWGW</sequence>
<dbReference type="Proteomes" id="UP001209074">
    <property type="component" value="Unassembled WGS sequence"/>
</dbReference>
<evidence type="ECO:0000313" key="2">
    <source>
        <dbReference type="EMBL" id="MCW4127097.1"/>
    </source>
</evidence>
<gene>
    <name evidence="3" type="ORF">DWY11_08805</name>
    <name evidence="1" type="ORF">ONT05_04150</name>
    <name evidence="2" type="ORF">ONT16_02210</name>
</gene>
<reference evidence="1" key="2">
    <citation type="submission" date="2022-11" db="EMBL/GenBank/DDBJ databases">
        <title>Genomic repertoires linked with pathogenic potency of arthritogenic Prevotella copri isolated from the gut of rheumatoid arthritis patients.</title>
        <authorList>
            <person name="Nii T."/>
            <person name="Maeda Y."/>
            <person name="Motooka D."/>
            <person name="Naito M."/>
            <person name="Matsumoto Y."/>
            <person name="Ogawa T."/>
            <person name="Oguro-Igashira E."/>
            <person name="Kishikawa T."/>
            <person name="Yamashita M."/>
            <person name="Koizumi S."/>
            <person name="Kurakawa T."/>
            <person name="Okumura R."/>
            <person name="Kayama H."/>
            <person name="Murakami M."/>
            <person name="Sakaguchi T."/>
            <person name="Das B."/>
            <person name="Nakamura S."/>
            <person name="Okada Y."/>
            <person name="Kumanogoh A."/>
            <person name="Takeda K."/>
        </authorList>
    </citation>
    <scope>NUCLEOTIDE SEQUENCE</scope>
    <source>
        <strain evidence="2">F3-75</strain>
        <strain evidence="1">N016-13</strain>
    </source>
</reference>